<comment type="caution">
    <text evidence="2">The sequence shown here is derived from an EMBL/GenBank/DDBJ whole genome shotgun (WGS) entry which is preliminary data.</text>
</comment>
<keyword evidence="1" id="KW-0732">Signal</keyword>
<dbReference type="EMBL" id="BMPP01000011">
    <property type="protein sequence ID" value="GGK31714.1"/>
    <property type="molecule type" value="Genomic_DNA"/>
</dbReference>
<evidence type="ECO:0008006" key="4">
    <source>
        <dbReference type="Google" id="ProtNLM"/>
    </source>
</evidence>
<feature type="chain" id="PRO_5046971139" description="Outer membrane protein beta-barrel domain-containing protein" evidence="1">
    <location>
        <begin position="20"/>
        <end position="156"/>
    </location>
</feature>
<evidence type="ECO:0000256" key="1">
    <source>
        <dbReference type="SAM" id="SignalP"/>
    </source>
</evidence>
<keyword evidence="3" id="KW-1185">Reference proteome</keyword>
<accession>A0ABQ2EXT7</accession>
<name>A0ABQ2EXT7_9DEIO</name>
<sequence>MKKVLLGLMAVTATSPAFAAGYVGGSVGSGASLHYQQDLTTNSAMRYSLNLEATGFNFNTLTVGGSVDYLADFPSNSTLGGLTPYYGLGLGAGVAIGNTTGVMVYPHGNLGMRYQVSSPLSIFAEANAGPAIVVSSAGTGIGFGFGAKIGLNYRIQ</sequence>
<proteinExistence type="predicted"/>
<dbReference type="Proteomes" id="UP000647587">
    <property type="component" value="Unassembled WGS sequence"/>
</dbReference>
<evidence type="ECO:0000313" key="3">
    <source>
        <dbReference type="Proteomes" id="UP000647587"/>
    </source>
</evidence>
<gene>
    <name evidence="2" type="ORF">GCM10008955_26950</name>
</gene>
<feature type="signal peptide" evidence="1">
    <location>
        <begin position="1"/>
        <end position="19"/>
    </location>
</feature>
<reference evidence="3" key="1">
    <citation type="journal article" date="2019" name="Int. J. Syst. Evol. Microbiol.">
        <title>The Global Catalogue of Microorganisms (GCM) 10K type strain sequencing project: providing services to taxonomists for standard genome sequencing and annotation.</title>
        <authorList>
            <consortium name="The Broad Institute Genomics Platform"/>
            <consortium name="The Broad Institute Genome Sequencing Center for Infectious Disease"/>
            <person name="Wu L."/>
            <person name="Ma J."/>
        </authorList>
    </citation>
    <scope>NUCLEOTIDE SEQUENCE [LARGE SCALE GENOMIC DNA]</scope>
    <source>
        <strain evidence="3">JCM 30331</strain>
    </source>
</reference>
<organism evidence="2 3">
    <name type="scientific">Deinococcus malanensis</name>
    <dbReference type="NCBI Taxonomy" id="1706855"/>
    <lineage>
        <taxon>Bacteria</taxon>
        <taxon>Thermotogati</taxon>
        <taxon>Deinococcota</taxon>
        <taxon>Deinococci</taxon>
        <taxon>Deinococcales</taxon>
        <taxon>Deinococcaceae</taxon>
        <taxon>Deinococcus</taxon>
    </lineage>
</organism>
<protein>
    <recommendedName>
        <fullName evidence="4">Outer membrane protein beta-barrel domain-containing protein</fullName>
    </recommendedName>
</protein>
<dbReference type="RefSeq" id="WP_189009665.1">
    <property type="nucleotide sequence ID" value="NZ_BMPP01000011.1"/>
</dbReference>
<evidence type="ECO:0000313" key="2">
    <source>
        <dbReference type="EMBL" id="GGK31714.1"/>
    </source>
</evidence>